<name>I4C2K2_DESTA</name>
<dbReference type="GO" id="GO:0012505">
    <property type="term" value="C:endomembrane system"/>
    <property type="evidence" value="ECO:0007669"/>
    <property type="project" value="UniProtKB-SubCell"/>
</dbReference>
<gene>
    <name evidence="9" type="ordered locus">Desti_1079</name>
</gene>
<protein>
    <submittedName>
        <fullName evidence="9">Membrane-fusion protein</fullName>
    </submittedName>
</protein>
<dbReference type="GO" id="GO:0031293">
    <property type="term" value="P:membrane protein intracellular domain proteolysis"/>
    <property type="evidence" value="ECO:0007669"/>
    <property type="project" value="TreeGrafter"/>
</dbReference>
<feature type="transmembrane region" description="Helical" evidence="7">
    <location>
        <begin position="142"/>
        <end position="163"/>
    </location>
</feature>
<feature type="transmembrane region" description="Helical" evidence="7">
    <location>
        <begin position="377"/>
        <end position="394"/>
    </location>
</feature>
<evidence type="ECO:0000256" key="6">
    <source>
        <dbReference type="ARBA" id="ARBA00023136"/>
    </source>
</evidence>
<sequence>MNDTRPRFRPDILLHAHDEAYGGQSIILEDPVSNKFFRISSYEFELLKVLDGTRSLRDAIERLKLSGRYFTLNHAAKLVDKFSKAGLLLGTIYGTSGVQKELKERVETELQKRSILKLYYLYVPLLNPDAFLEKTLFLWRMLVNRVTLTILSCLIPGAFYLLITGFQRFDFEYLFFFNIQNLIVLWIALVLVKLVHEFAHAYVAKSRGLRVPEMGIAFLIFFPCLYCNTTAAWQLSDRRERMLIGLAGILSEFAVAVFAIYIWYFTKPGIVNSVAFYLMAISVISSLFFNGNPLLKFDGYFVLIDWLRMPNLQAKSFAVLRYLFMNRVLGIDSVEAPPSSGREFSILVSYGVSAVLYRFVLYAGILERIYTKFDKTLGVILAATAFFMFIVRPLSKGAMNLFTKKSEMRFRPGGVAVFLIVSISVIALISFPWSDHSVYPCYLESALVRQIVVPAEAPVSEVRVKQGDSVRSGEVIFRLNPLPLKYELKNKQVEHQLVRTEIAIIRDSQQDLYKLDLKYIELSQIEDAIKRIEEDLALIEWKAPFDGAITTLSPVFQPGASPGKGSVVGEMANCTACEVQALLPESDVSAIMKNGTVSAWWPVGTGMSVNLTVREINPFKTENLDGSPFSSRFGGEIATEIKDQIGKDAPLDPYYLCRMDFPNPTGIPLGMTGRLVVKHPPKSIFRRVVDAAYGTFHREVVF</sequence>
<evidence type="ECO:0000256" key="2">
    <source>
        <dbReference type="ARBA" id="ARBA00004127"/>
    </source>
</evidence>
<dbReference type="EMBL" id="CP003360">
    <property type="protein sequence ID" value="AFM23793.1"/>
    <property type="molecule type" value="Genomic_DNA"/>
</dbReference>
<evidence type="ECO:0000256" key="4">
    <source>
        <dbReference type="ARBA" id="ARBA00022692"/>
    </source>
</evidence>
<feature type="transmembrane region" description="Helical" evidence="7">
    <location>
        <begin position="415"/>
        <end position="433"/>
    </location>
</feature>
<proteinExistence type="inferred from homology"/>
<feature type="transmembrane region" description="Helical" evidence="7">
    <location>
        <begin position="344"/>
        <end position="365"/>
    </location>
</feature>
<evidence type="ECO:0000313" key="9">
    <source>
        <dbReference type="EMBL" id="AFM23793.1"/>
    </source>
</evidence>
<dbReference type="HOGENOM" id="CLU_019354_0_0_7"/>
<dbReference type="InterPro" id="IPR001193">
    <property type="entry name" value="MBTPS2"/>
</dbReference>
<dbReference type="PANTHER" id="PTHR13325">
    <property type="entry name" value="PROTEASE M50 MEMBRANE-BOUND TRANSCRIPTION FACTOR SITE 2 PROTEASE"/>
    <property type="match status" value="1"/>
</dbReference>
<dbReference type="PANTHER" id="PTHR13325:SF3">
    <property type="entry name" value="MEMBRANE-BOUND TRANSCRIPTION FACTOR SITE-2 PROTEASE"/>
    <property type="match status" value="1"/>
</dbReference>
<comment type="cofactor">
    <cofactor evidence="1">
        <name>Zn(2+)</name>
        <dbReference type="ChEBI" id="CHEBI:29105"/>
    </cofactor>
</comment>
<evidence type="ECO:0000259" key="8">
    <source>
        <dbReference type="Pfam" id="PF02163"/>
    </source>
</evidence>
<dbReference type="GO" id="GO:0005737">
    <property type="term" value="C:cytoplasm"/>
    <property type="evidence" value="ECO:0007669"/>
    <property type="project" value="TreeGrafter"/>
</dbReference>
<keyword evidence="4 7" id="KW-0812">Transmembrane</keyword>
<dbReference type="KEGG" id="dti:Desti_1079"/>
<reference evidence="10" key="1">
    <citation type="submission" date="2012-06" db="EMBL/GenBank/DDBJ databases">
        <title>Complete sequence of chromosome of Desulfomonile tiedjei DSM 6799.</title>
        <authorList>
            <person name="Lucas S."/>
            <person name="Copeland A."/>
            <person name="Lapidus A."/>
            <person name="Glavina del Rio T."/>
            <person name="Dalin E."/>
            <person name="Tice H."/>
            <person name="Bruce D."/>
            <person name="Goodwin L."/>
            <person name="Pitluck S."/>
            <person name="Peters L."/>
            <person name="Ovchinnikova G."/>
            <person name="Zeytun A."/>
            <person name="Lu M."/>
            <person name="Kyrpides N."/>
            <person name="Mavromatis K."/>
            <person name="Ivanova N."/>
            <person name="Brettin T."/>
            <person name="Detter J.C."/>
            <person name="Han C."/>
            <person name="Larimer F."/>
            <person name="Land M."/>
            <person name="Hauser L."/>
            <person name="Markowitz V."/>
            <person name="Cheng J.-F."/>
            <person name="Hugenholtz P."/>
            <person name="Woyke T."/>
            <person name="Wu D."/>
            <person name="Spring S."/>
            <person name="Schroeder M."/>
            <person name="Brambilla E."/>
            <person name="Klenk H.-P."/>
            <person name="Eisen J.A."/>
        </authorList>
    </citation>
    <scope>NUCLEOTIDE SEQUENCE [LARGE SCALE GENOMIC DNA]</scope>
    <source>
        <strain evidence="10">ATCC 49306 / DSM 6799 / DCB-1</strain>
    </source>
</reference>
<dbReference type="STRING" id="706587.Desti_1079"/>
<evidence type="ECO:0000256" key="7">
    <source>
        <dbReference type="SAM" id="Phobius"/>
    </source>
</evidence>
<comment type="similarity">
    <text evidence="3">Belongs to the peptidase M50B family.</text>
</comment>
<dbReference type="Proteomes" id="UP000006055">
    <property type="component" value="Chromosome"/>
</dbReference>
<feature type="transmembrane region" description="Helical" evidence="7">
    <location>
        <begin position="270"/>
        <end position="289"/>
    </location>
</feature>
<keyword evidence="10" id="KW-1185">Reference proteome</keyword>
<dbReference type="OrthoDB" id="9759690at2"/>
<dbReference type="RefSeq" id="WP_014808946.1">
    <property type="nucleotide sequence ID" value="NC_018025.1"/>
</dbReference>
<feature type="domain" description="Peptidase M50" evidence="8">
    <location>
        <begin position="186"/>
        <end position="363"/>
    </location>
</feature>
<dbReference type="AlphaFoldDB" id="I4C2K2"/>
<feature type="transmembrane region" description="Helical" evidence="7">
    <location>
        <begin position="242"/>
        <end position="263"/>
    </location>
</feature>
<dbReference type="InterPro" id="IPR008915">
    <property type="entry name" value="Peptidase_M50"/>
</dbReference>
<dbReference type="eggNOG" id="COG0845">
    <property type="taxonomic scope" value="Bacteria"/>
</dbReference>
<evidence type="ECO:0000256" key="5">
    <source>
        <dbReference type="ARBA" id="ARBA00022989"/>
    </source>
</evidence>
<evidence type="ECO:0000256" key="3">
    <source>
        <dbReference type="ARBA" id="ARBA00007931"/>
    </source>
</evidence>
<evidence type="ECO:0000256" key="1">
    <source>
        <dbReference type="ARBA" id="ARBA00001947"/>
    </source>
</evidence>
<dbReference type="GO" id="GO:0004222">
    <property type="term" value="F:metalloendopeptidase activity"/>
    <property type="evidence" value="ECO:0007669"/>
    <property type="project" value="InterPro"/>
</dbReference>
<keyword evidence="5 7" id="KW-1133">Transmembrane helix</keyword>
<evidence type="ECO:0000313" key="10">
    <source>
        <dbReference type="Proteomes" id="UP000006055"/>
    </source>
</evidence>
<keyword evidence="6 7" id="KW-0472">Membrane</keyword>
<feature type="transmembrane region" description="Helical" evidence="7">
    <location>
        <begin position="216"/>
        <end position="236"/>
    </location>
</feature>
<dbReference type="GO" id="GO:0016020">
    <property type="term" value="C:membrane"/>
    <property type="evidence" value="ECO:0007669"/>
    <property type="project" value="InterPro"/>
</dbReference>
<dbReference type="Pfam" id="PF02163">
    <property type="entry name" value="Peptidase_M50"/>
    <property type="match status" value="1"/>
</dbReference>
<comment type="subcellular location">
    <subcellularLocation>
        <location evidence="2">Endomembrane system</location>
        <topology evidence="2">Multi-pass membrane protein</topology>
    </subcellularLocation>
</comment>
<feature type="transmembrane region" description="Helical" evidence="7">
    <location>
        <begin position="175"/>
        <end position="195"/>
    </location>
</feature>
<organism evidence="9 10">
    <name type="scientific">Desulfomonile tiedjei (strain ATCC 49306 / DSM 6799 / DCB-1)</name>
    <dbReference type="NCBI Taxonomy" id="706587"/>
    <lineage>
        <taxon>Bacteria</taxon>
        <taxon>Pseudomonadati</taxon>
        <taxon>Thermodesulfobacteriota</taxon>
        <taxon>Desulfomonilia</taxon>
        <taxon>Desulfomonilales</taxon>
        <taxon>Desulfomonilaceae</taxon>
        <taxon>Desulfomonile</taxon>
    </lineage>
</organism>
<feature type="transmembrane region" description="Helical" evidence="7">
    <location>
        <begin position="301"/>
        <end position="324"/>
    </location>
</feature>
<dbReference type="eggNOG" id="COG1994">
    <property type="taxonomic scope" value="Bacteria"/>
</dbReference>
<accession>I4C2K2</accession>